<dbReference type="Proteomes" id="UP000887574">
    <property type="component" value="Unplaced"/>
</dbReference>
<evidence type="ECO:0000256" key="1">
    <source>
        <dbReference type="SAM" id="MobiDB-lite"/>
    </source>
</evidence>
<feature type="compositionally biased region" description="Low complexity" evidence="1">
    <location>
        <begin position="23"/>
        <end position="33"/>
    </location>
</feature>
<dbReference type="WBParaSite" id="jg25873">
    <property type="protein sequence ID" value="jg25873"/>
    <property type="gene ID" value="jg25873"/>
</dbReference>
<name>A0A915E225_9BILA</name>
<keyword evidence="2" id="KW-1185">Reference proteome</keyword>
<sequence length="392" mass="43988">MEDGLPNTTDSPPTTSAFYSQPSGEEGNSWSSSETEKYLTINFNETSLELESAENSTISSTTTLDPAAKQALLKKMNQRKQFRPAKYFLPTGEYVTQRPPPQYGGCTTRNVDGEWIVHYKDSLFRQYHDWSGVCSSWCQCTANETIDCHPLTCLSDVLCEALHTTVRVGERLYLEGRGACLCHSGRFICDTSEELLDLQPGLYISLGYSKEELEIIKEKVPKPLLEKSGLVSPMGSVAKDIASRMQFALERVLPKNTMCRIAVLDHFPVESVIMLQLQWYGVDRMANETQPRWHVGKLEKQCSPYVRELEHNFLLEKSDRYQLVLSTVKQLKVVDLLDGLTPAALLGPVASSSVSKCKSLMFVSSSVCTSSLYTLLCALFACKWIFRALVDR</sequence>
<feature type="region of interest" description="Disordered" evidence="1">
    <location>
        <begin position="1"/>
        <end position="33"/>
    </location>
</feature>
<dbReference type="AlphaFoldDB" id="A0A915E225"/>
<evidence type="ECO:0000313" key="2">
    <source>
        <dbReference type="Proteomes" id="UP000887574"/>
    </source>
</evidence>
<proteinExistence type="predicted"/>
<reference evidence="3" key="1">
    <citation type="submission" date="2022-11" db="UniProtKB">
        <authorList>
            <consortium name="WormBaseParasite"/>
        </authorList>
    </citation>
    <scope>IDENTIFICATION</scope>
</reference>
<protein>
    <submittedName>
        <fullName evidence="3">Uncharacterized protein</fullName>
    </submittedName>
</protein>
<accession>A0A915E225</accession>
<organism evidence="2 3">
    <name type="scientific">Ditylenchus dipsaci</name>
    <dbReference type="NCBI Taxonomy" id="166011"/>
    <lineage>
        <taxon>Eukaryota</taxon>
        <taxon>Metazoa</taxon>
        <taxon>Ecdysozoa</taxon>
        <taxon>Nematoda</taxon>
        <taxon>Chromadorea</taxon>
        <taxon>Rhabditida</taxon>
        <taxon>Tylenchina</taxon>
        <taxon>Tylenchomorpha</taxon>
        <taxon>Sphaerularioidea</taxon>
        <taxon>Anguinidae</taxon>
        <taxon>Anguininae</taxon>
        <taxon>Ditylenchus</taxon>
    </lineage>
</organism>
<evidence type="ECO:0000313" key="3">
    <source>
        <dbReference type="WBParaSite" id="jg25873"/>
    </source>
</evidence>
<feature type="compositionally biased region" description="Polar residues" evidence="1">
    <location>
        <begin position="1"/>
        <end position="22"/>
    </location>
</feature>